<evidence type="ECO:0000313" key="2">
    <source>
        <dbReference type="EMBL" id="BAX24908.1"/>
    </source>
</evidence>
<name>A0A1V1H1R3_ORYPU</name>
<gene>
    <name evidence="2" type="primary">OP_Ba0021N11.25</name>
</gene>
<protein>
    <recommendedName>
        <fullName evidence="1">VQ domain-containing protein</fullName>
    </recommendedName>
</protein>
<sequence length="101" mass="10208">MAAAGKRIRDREAVKVTHIVTAKVSADEASFKDVVQRLTGKDSAAARAAVVVGAAGGGGSSGRRRGNGCLLVGGDAVVFEGTVAGGVLPSSEMKRWWADGP</sequence>
<organism evidence="2">
    <name type="scientific">Oryza punctata</name>
    <name type="common">Red rice</name>
    <dbReference type="NCBI Taxonomy" id="4537"/>
    <lineage>
        <taxon>Eukaryota</taxon>
        <taxon>Viridiplantae</taxon>
        <taxon>Streptophyta</taxon>
        <taxon>Embryophyta</taxon>
        <taxon>Tracheophyta</taxon>
        <taxon>Spermatophyta</taxon>
        <taxon>Magnoliopsida</taxon>
        <taxon>Liliopsida</taxon>
        <taxon>Poales</taxon>
        <taxon>Poaceae</taxon>
        <taxon>BOP clade</taxon>
        <taxon>Oryzoideae</taxon>
        <taxon>Oryzeae</taxon>
        <taxon>Oryzinae</taxon>
        <taxon>Oryza</taxon>
    </lineage>
</organism>
<accession>A0A1V1H1R3</accession>
<dbReference type="EMBL" id="AP011465">
    <property type="protein sequence ID" value="BAX24908.1"/>
    <property type="molecule type" value="Genomic_DNA"/>
</dbReference>
<dbReference type="PANTHER" id="PTHR34777:SF14">
    <property type="entry name" value="VQ DOMAIN-CONTAINING PROTEIN"/>
    <property type="match status" value="1"/>
</dbReference>
<dbReference type="PANTHER" id="PTHR34777">
    <property type="entry name" value="VQ MOTIF-CONTAINING PROTEIN 10"/>
    <property type="match status" value="1"/>
</dbReference>
<feature type="domain" description="VQ" evidence="1">
    <location>
        <begin position="23"/>
        <end position="44"/>
    </location>
</feature>
<proteinExistence type="predicted"/>
<dbReference type="AlphaFoldDB" id="A0A1V1H1R3"/>
<evidence type="ECO:0000259" key="1">
    <source>
        <dbReference type="Pfam" id="PF05678"/>
    </source>
</evidence>
<dbReference type="Pfam" id="PF05678">
    <property type="entry name" value="VQ"/>
    <property type="match status" value="1"/>
</dbReference>
<dbReference type="InterPro" id="IPR039608">
    <property type="entry name" value="VQ_1/10"/>
</dbReference>
<reference evidence="2" key="1">
    <citation type="submission" date="2009-05" db="EMBL/GenBank/DDBJ databases">
        <title>Oryza sativa Japonica Group genomic DNA, chromosome 6, BAC clone:KMK0024M20, cultivar:Khau Mac Kho.</title>
        <authorList>
            <person name="Matsumoto T."/>
            <person name="Wu J."/>
            <person name="Kanamori H."/>
        </authorList>
    </citation>
    <scope>NUCLEOTIDE SEQUENCE</scope>
    <source>
        <strain evidence="2">IRGC 105690</strain>
    </source>
</reference>
<dbReference type="InterPro" id="IPR008889">
    <property type="entry name" value="VQ"/>
</dbReference>